<name>A0A1G8I0S3_9BURK</name>
<gene>
    <name evidence="2" type="ORF">SAMN05216466_117138</name>
    <name evidence="3" type="ORF">SAMN05216466_12747</name>
</gene>
<evidence type="ECO:0000313" key="2">
    <source>
        <dbReference type="EMBL" id="SDI12280.1"/>
    </source>
</evidence>
<dbReference type="EMBL" id="FNCJ01000027">
    <property type="protein sequence ID" value="SDI59568.1"/>
    <property type="molecule type" value="Genomic_DNA"/>
</dbReference>
<dbReference type="EMBL" id="FNCJ01000017">
    <property type="protein sequence ID" value="SDI12280.1"/>
    <property type="molecule type" value="Genomic_DNA"/>
</dbReference>
<feature type="region of interest" description="Disordered" evidence="1">
    <location>
        <begin position="1"/>
        <end position="21"/>
    </location>
</feature>
<evidence type="ECO:0000313" key="3">
    <source>
        <dbReference type="EMBL" id="SDI59568.1"/>
    </source>
</evidence>
<reference evidence="2 4" key="1">
    <citation type="submission" date="2016-10" db="EMBL/GenBank/DDBJ databases">
        <authorList>
            <person name="de Groot N.N."/>
        </authorList>
    </citation>
    <scope>NUCLEOTIDE SEQUENCE [LARGE SCALE GENOMIC DNA]</scope>
    <source>
        <strain evidence="2 4">LMG 2247</strain>
    </source>
</reference>
<evidence type="ECO:0000256" key="1">
    <source>
        <dbReference type="SAM" id="MobiDB-lite"/>
    </source>
</evidence>
<accession>A0A1G8I0S3</accession>
<dbReference type="Proteomes" id="UP000199706">
    <property type="component" value="Unassembled WGS sequence"/>
</dbReference>
<evidence type="ECO:0000313" key="4">
    <source>
        <dbReference type="Proteomes" id="UP000199706"/>
    </source>
</evidence>
<dbReference type="AlphaFoldDB" id="A0A1G8I0S3"/>
<sequence length="380" mass="44017">MNLCRRRDVSHRRGRKAWHPREQCPRGGALQPIGVVTNHDSLEAAVVIAKMAQDILQGRIDTSAFADNTGPVLRAKVRRIAQALDRRDYHHVAQEQLEFRLGTELTPLLGFAAHTFVRATGHPTSEGPLSNPVQNIAAIWSLFGGWHDFLDEVNARKVNPKRYDLEVQTRPKRVRLNPDNKFERWRRQFEQFGAIEMKRYRQHCRSAILAEQARSPTFTRSKIRDLPDGQKLTFFATHYDRQWLNKNLPRQTGKPALPSVVAREQRREARKRELVLRRYEDTIRHDPGRRITRAFLLSETGGESAYKRGMGTAELESLLDQCADDFETWSKRQIELVTSLARKVDEKSKWAARETYEGFSGNAFSDRLRRGKAWIEKNRD</sequence>
<protein>
    <submittedName>
        <fullName evidence="2">Uncharacterized protein</fullName>
    </submittedName>
</protein>
<organism evidence="2 4">
    <name type="scientific">Paraburkholderia phenazinium</name>
    <dbReference type="NCBI Taxonomy" id="60549"/>
    <lineage>
        <taxon>Bacteria</taxon>
        <taxon>Pseudomonadati</taxon>
        <taxon>Pseudomonadota</taxon>
        <taxon>Betaproteobacteria</taxon>
        <taxon>Burkholderiales</taxon>
        <taxon>Burkholderiaceae</taxon>
        <taxon>Paraburkholderia</taxon>
    </lineage>
</organism>
<proteinExistence type="predicted"/>
<feature type="compositionally biased region" description="Basic residues" evidence="1">
    <location>
        <begin position="8"/>
        <end position="18"/>
    </location>
</feature>